<comment type="caution">
    <text evidence="2">The sequence shown here is derived from an EMBL/GenBank/DDBJ whole genome shotgun (WGS) entry which is preliminary data.</text>
</comment>
<gene>
    <name evidence="2" type="ORF">BJ988_004537</name>
</gene>
<keyword evidence="3" id="KW-1185">Reference proteome</keyword>
<dbReference type="EMBL" id="JACBZR010000001">
    <property type="protein sequence ID" value="NYI79889.1"/>
    <property type="molecule type" value="Genomic_DNA"/>
</dbReference>
<keyword evidence="1" id="KW-1133">Transmembrane helix</keyword>
<feature type="transmembrane region" description="Helical" evidence="1">
    <location>
        <begin position="119"/>
        <end position="139"/>
    </location>
</feature>
<protein>
    <submittedName>
        <fullName evidence="2">Uncharacterized protein</fullName>
    </submittedName>
</protein>
<evidence type="ECO:0000313" key="3">
    <source>
        <dbReference type="Proteomes" id="UP000564496"/>
    </source>
</evidence>
<keyword evidence="1" id="KW-0472">Membrane</keyword>
<reference evidence="2 3" key="1">
    <citation type="submission" date="2020-07" db="EMBL/GenBank/DDBJ databases">
        <title>Sequencing the genomes of 1000 actinobacteria strains.</title>
        <authorList>
            <person name="Klenk H.-P."/>
        </authorList>
    </citation>
    <scope>NUCLEOTIDE SEQUENCE [LARGE SCALE GENOMIC DNA]</scope>
    <source>
        <strain evidence="2 3">DSM 26487</strain>
    </source>
</reference>
<evidence type="ECO:0000313" key="2">
    <source>
        <dbReference type="EMBL" id="NYI79889.1"/>
    </source>
</evidence>
<evidence type="ECO:0000256" key="1">
    <source>
        <dbReference type="SAM" id="Phobius"/>
    </source>
</evidence>
<organism evidence="2 3">
    <name type="scientific">Nocardioides panzhihuensis</name>
    <dbReference type="NCBI Taxonomy" id="860243"/>
    <lineage>
        <taxon>Bacteria</taxon>
        <taxon>Bacillati</taxon>
        <taxon>Actinomycetota</taxon>
        <taxon>Actinomycetes</taxon>
        <taxon>Propionibacteriales</taxon>
        <taxon>Nocardioidaceae</taxon>
        <taxon>Nocardioides</taxon>
    </lineage>
</organism>
<feature type="transmembrane region" description="Helical" evidence="1">
    <location>
        <begin position="77"/>
        <end position="98"/>
    </location>
</feature>
<dbReference type="RefSeq" id="WP_179660138.1">
    <property type="nucleotide sequence ID" value="NZ_JACBZR010000001.1"/>
</dbReference>
<name>A0A7Z0DQF3_9ACTN</name>
<feature type="transmembrane region" description="Helical" evidence="1">
    <location>
        <begin position="20"/>
        <end position="39"/>
    </location>
</feature>
<keyword evidence="1" id="KW-0812">Transmembrane</keyword>
<dbReference type="AlphaFoldDB" id="A0A7Z0DQF3"/>
<feature type="transmembrane region" description="Helical" evidence="1">
    <location>
        <begin position="51"/>
        <end position="71"/>
    </location>
</feature>
<sequence>MSDPVLGAKVSAMPWPTRRWVSVVASLVLTPLGLVLVMTGGYRHAIDAARLGTSVVGIALVLLGVLLLFVVAAAGRIAGIGPVVAGVAYGGFGLISLFSQEILWNLTNLFGSQALRYGVFSYYAVMLPAVGALLIGAGLSGRWSRDTAERSSSPSGPIVEL</sequence>
<dbReference type="Proteomes" id="UP000564496">
    <property type="component" value="Unassembled WGS sequence"/>
</dbReference>
<accession>A0A7Z0DQF3</accession>
<proteinExistence type="predicted"/>